<dbReference type="Pfam" id="PF12096">
    <property type="entry name" value="DUF3572"/>
    <property type="match status" value="1"/>
</dbReference>
<dbReference type="RefSeq" id="WP_073142761.1">
    <property type="nucleotide sequence ID" value="NZ_FQUV01000003.1"/>
</dbReference>
<evidence type="ECO:0008006" key="3">
    <source>
        <dbReference type="Google" id="ProtNLM"/>
    </source>
</evidence>
<organism evidence="1 2">
    <name type="scientific">Litoreibacter ascidiaceicola</name>
    <dbReference type="NCBI Taxonomy" id="1486859"/>
    <lineage>
        <taxon>Bacteria</taxon>
        <taxon>Pseudomonadati</taxon>
        <taxon>Pseudomonadota</taxon>
        <taxon>Alphaproteobacteria</taxon>
        <taxon>Rhodobacterales</taxon>
        <taxon>Roseobacteraceae</taxon>
        <taxon>Litoreibacter</taxon>
    </lineage>
</organism>
<accession>A0A1M4YAS3</accession>
<dbReference type="STRING" id="1486859.SAMN05444273_103476"/>
<evidence type="ECO:0000313" key="2">
    <source>
        <dbReference type="Proteomes" id="UP000184144"/>
    </source>
</evidence>
<keyword evidence="2" id="KW-1185">Reference proteome</keyword>
<protein>
    <recommendedName>
        <fullName evidence="3">DUF3572 domain-containing protein</fullName>
    </recommendedName>
</protein>
<reference evidence="2" key="1">
    <citation type="submission" date="2016-11" db="EMBL/GenBank/DDBJ databases">
        <authorList>
            <person name="Varghese N."/>
            <person name="Submissions S."/>
        </authorList>
    </citation>
    <scope>NUCLEOTIDE SEQUENCE [LARGE SCALE GENOMIC DNA]</scope>
    <source>
        <strain evidence="2">DSM 100566</strain>
    </source>
</reference>
<gene>
    <name evidence="1" type="ORF">SAMN05444273_103476</name>
</gene>
<proteinExistence type="predicted"/>
<dbReference type="AlphaFoldDB" id="A0A1M4YAS3"/>
<name>A0A1M4YAS3_9RHOB</name>
<evidence type="ECO:0000313" key="1">
    <source>
        <dbReference type="EMBL" id="SHF02696.1"/>
    </source>
</evidence>
<sequence length="92" mass="9762">MTPQKAEELALSALGWIAASDDLIGVFLGATGSTLDTVRAQASDPAFLGSVLDFLLMDDAWVAGFCDANSLDYRQPMIARQMLPGGDAPNWT</sequence>
<dbReference type="OrthoDB" id="7356934at2"/>
<dbReference type="Proteomes" id="UP000184144">
    <property type="component" value="Unassembled WGS sequence"/>
</dbReference>
<dbReference type="EMBL" id="FQUV01000003">
    <property type="protein sequence ID" value="SHF02696.1"/>
    <property type="molecule type" value="Genomic_DNA"/>
</dbReference>
<dbReference type="InterPro" id="IPR021955">
    <property type="entry name" value="DUF3572"/>
</dbReference>